<dbReference type="RefSeq" id="XP_018274592.1">
    <property type="nucleotide sequence ID" value="XM_018413818.1"/>
</dbReference>
<dbReference type="SUPFAM" id="SSF55729">
    <property type="entry name" value="Acyl-CoA N-acyltransferases (Nat)"/>
    <property type="match status" value="1"/>
</dbReference>
<name>A0A194SCT2_RHOGW</name>
<feature type="compositionally biased region" description="Low complexity" evidence="4">
    <location>
        <begin position="118"/>
        <end position="132"/>
    </location>
</feature>
<dbReference type="PANTHER" id="PTHR13256:SF16">
    <property type="entry name" value="ALPHA_BETA-TUBULIN-N-ACETYLTRANSFERASE 9"/>
    <property type="match status" value="1"/>
</dbReference>
<evidence type="ECO:0000313" key="7">
    <source>
        <dbReference type="Proteomes" id="UP000053890"/>
    </source>
</evidence>
<dbReference type="Proteomes" id="UP000053890">
    <property type="component" value="Unassembled WGS sequence"/>
</dbReference>
<dbReference type="InterPro" id="IPR016181">
    <property type="entry name" value="Acyl_CoA_acyltransferase"/>
</dbReference>
<reference evidence="6 7" key="1">
    <citation type="journal article" date="2015" name="Front. Microbiol.">
        <title>Genome sequence of the plant growth promoting endophytic yeast Rhodotorula graminis WP1.</title>
        <authorList>
            <person name="Firrincieli A."/>
            <person name="Otillar R."/>
            <person name="Salamov A."/>
            <person name="Schmutz J."/>
            <person name="Khan Z."/>
            <person name="Redman R.S."/>
            <person name="Fleck N.D."/>
            <person name="Lindquist E."/>
            <person name="Grigoriev I.V."/>
            <person name="Doty S.L."/>
        </authorList>
    </citation>
    <scope>NUCLEOTIDE SEQUENCE [LARGE SCALE GENOMIC DNA]</scope>
    <source>
        <strain evidence="6 7">WP1</strain>
    </source>
</reference>
<comment type="similarity">
    <text evidence="1">Belongs to the acetyltransferase family. GNAT subfamily.</text>
</comment>
<sequence>MRLNEAVTLANDKLVLRPYRRWHVPRYHEWMEDDEVREQTASERLTLDEEFDMQKSWRLDADKLTFIVHLRSDSAPPPSSDPAAFLAAHNDTSRMIGDVNLFLHDASPPSSPSPLSPSPSSSPSADPALSTTPRRAELEIMLPPSSSSLYRPRSGLALLTLQLFLSYASRALDLAPSSFFARIGFDNAPSLGLFAKLGFVEGKRVDVFREVEMRWGAGDGDAEGRRWPWERDEAWRYDEVEDPRDEERD</sequence>
<gene>
    <name evidence="6" type="ORF">RHOBADRAFT_41088</name>
</gene>
<dbReference type="Gene3D" id="3.40.630.30">
    <property type="match status" value="1"/>
</dbReference>
<evidence type="ECO:0000313" key="6">
    <source>
        <dbReference type="EMBL" id="KPV78543.1"/>
    </source>
</evidence>
<feature type="domain" description="N-acetyltransferase" evidence="5">
    <location>
        <begin position="14"/>
        <end position="200"/>
    </location>
</feature>
<dbReference type="EMBL" id="KQ474073">
    <property type="protein sequence ID" value="KPV78543.1"/>
    <property type="molecule type" value="Genomic_DNA"/>
</dbReference>
<evidence type="ECO:0000256" key="2">
    <source>
        <dbReference type="ARBA" id="ARBA00022679"/>
    </source>
</evidence>
<keyword evidence="7" id="KW-1185">Reference proteome</keyword>
<dbReference type="OMA" id="WHVPRYH"/>
<dbReference type="OrthoDB" id="5043642at2759"/>
<keyword evidence="3" id="KW-0012">Acyltransferase</keyword>
<dbReference type="PANTHER" id="PTHR13256">
    <property type="entry name" value="N-ACETYLTRANSFERASE 9"/>
    <property type="match status" value="1"/>
</dbReference>
<evidence type="ECO:0000256" key="3">
    <source>
        <dbReference type="ARBA" id="ARBA00023315"/>
    </source>
</evidence>
<dbReference type="InterPro" id="IPR000182">
    <property type="entry name" value="GNAT_dom"/>
</dbReference>
<keyword evidence="2" id="KW-0808">Transferase</keyword>
<organism evidence="6 7">
    <name type="scientific">Rhodotorula graminis (strain WP1)</name>
    <dbReference type="NCBI Taxonomy" id="578459"/>
    <lineage>
        <taxon>Eukaryota</taxon>
        <taxon>Fungi</taxon>
        <taxon>Dikarya</taxon>
        <taxon>Basidiomycota</taxon>
        <taxon>Pucciniomycotina</taxon>
        <taxon>Microbotryomycetes</taxon>
        <taxon>Sporidiobolales</taxon>
        <taxon>Sporidiobolaceae</taxon>
        <taxon>Rhodotorula</taxon>
    </lineage>
</organism>
<dbReference type="GeneID" id="28974267"/>
<evidence type="ECO:0000256" key="1">
    <source>
        <dbReference type="ARBA" id="ARBA00009342"/>
    </source>
</evidence>
<evidence type="ECO:0000259" key="5">
    <source>
        <dbReference type="Pfam" id="PF13302"/>
    </source>
</evidence>
<feature type="region of interest" description="Disordered" evidence="4">
    <location>
        <begin position="107"/>
        <end position="132"/>
    </location>
</feature>
<dbReference type="GO" id="GO:0008080">
    <property type="term" value="F:N-acetyltransferase activity"/>
    <property type="evidence" value="ECO:0007669"/>
    <property type="project" value="InterPro"/>
</dbReference>
<evidence type="ECO:0000256" key="4">
    <source>
        <dbReference type="SAM" id="MobiDB-lite"/>
    </source>
</evidence>
<dbReference type="AlphaFoldDB" id="A0A194SCT2"/>
<dbReference type="Pfam" id="PF13302">
    <property type="entry name" value="Acetyltransf_3"/>
    <property type="match status" value="1"/>
</dbReference>
<dbReference type="InterPro" id="IPR039135">
    <property type="entry name" value="NAT9-like"/>
</dbReference>
<accession>A0A194SCT2</accession>
<proteinExistence type="inferred from homology"/>
<protein>
    <recommendedName>
        <fullName evidence="5">N-acetyltransferase domain-containing protein</fullName>
    </recommendedName>
</protein>